<proteinExistence type="predicted"/>
<comment type="caution">
    <text evidence="2">The sequence shown here is derived from an EMBL/GenBank/DDBJ whole genome shotgun (WGS) entry which is preliminary data.</text>
</comment>
<evidence type="ECO:0000259" key="1">
    <source>
        <dbReference type="PROSITE" id="PS51820"/>
    </source>
</evidence>
<dbReference type="OrthoDB" id="5980364at2759"/>
<dbReference type="PANTHER" id="PTHR12369:SF5">
    <property type="entry name" value="HEXOSYLTRANSFERASE"/>
    <property type="match status" value="1"/>
</dbReference>
<keyword evidence="3" id="KW-1185">Reference proteome</keyword>
<dbReference type="SUPFAM" id="SSF101898">
    <property type="entry name" value="NHL repeat"/>
    <property type="match status" value="1"/>
</dbReference>
<evidence type="ECO:0000313" key="3">
    <source>
        <dbReference type="Proteomes" id="UP000225706"/>
    </source>
</evidence>
<evidence type="ECO:0000313" key="2">
    <source>
        <dbReference type="EMBL" id="PFX12701.1"/>
    </source>
</evidence>
<sequence>MNLTPVPAEYELIAVSMYSAVIETKVTSPMVTPVDTTMTPVTRRMTASTRAHDNTPVIPSPTTGTRRALCDNFKTKQGKKEPDSSLTTHNAVQAAVKKEAIMTPGNVTPRFIVATGALNIHVWREVCGSSIQNLRQNFLFPDYPDEIFMKFSVVKFQITDNTIDYGQRIFGFLHPPQSDEYNFAIASDDESELWFSPSYDPEQKRLIARVYKEGVNAWTKKDQLDKYPEQISEHLMLSRDRKYYIEVVHKQGVALGFVQVYWKRRIETDFYLVSSEYLSSHTNDVTVTEAKDVLHSLLSENYHQDLELKSKSIDPERLHFLSLPLIPKDIYLPLCDLQSNYLSNGKVYRYQGRKAVQLSSVYPADESSMLTNSGNSWSGPNKIADRDTVQAAMEEIVMSLNRKTSKLPNGDFERRWAESPGKGPKTNTIEGRLVYAPIVGRLHCGSTHVDHKGYWEMNGFGLMSIYKSDWVRFKESSYEHYGSWKVLPKRETFLKPLDSAHQRNPQTNTSFEHKVRWFCMMTAVFELTIGLLLNKGRDKAAERLKDGDVADENIRGLIVRELDEIKSKLDGLARKDLFASISFFEEGIELLYEVFKEERSRRQPDETLAVTADAFSAVERMTNLDLTELDESAAQKLSEAKTRFENARVDATRAFANEALTISDRILAMQYRVMATILKTIDHPSNALAPCRVCIKELNSLPAVQNTFNVQLKTGIQAVRGLLRKEERRKNVVEVCHVNRVIYDVTRTVGEDAHLWIWPPVHVGKNKINPLYDARLTKVLVDQGMEHCCVRPWSFGQEGEEEHKLKDATGIATNSSGEFFVADGKNLKKFKSSANFLKHIIPPLDYGGPEGTTLLLENKRCPFWATVLDDAITVNANLRICSVATDSSDNVVMLTNLLEPGTRGSYWVYKLTKTADLHRKFRLRGQYGQSNYRGLSVSDERNVVIRCEYFYEERVVVEEYDTDGEFVRSFGKGILKEPRDITISNDGFSIVLTASCVHIFSDQGDHLNKFKLQINGCVYSSITFHRRGEYVVVAGCEDRKKLLHVEIYTKDGEFVRSVQIQNDWICRVTGIAVTNEGRIAVLSMNYRMSISWVNVF</sequence>
<dbReference type="Proteomes" id="UP000225706">
    <property type="component" value="Unassembled WGS sequence"/>
</dbReference>
<dbReference type="InterPro" id="IPR051227">
    <property type="entry name" value="CS_glycosyltransferase"/>
</dbReference>
<dbReference type="SMART" id="SM00758">
    <property type="entry name" value="PA14"/>
    <property type="match status" value="1"/>
</dbReference>
<name>A0A2B4R4Y9_STYPI</name>
<dbReference type="Pfam" id="PF07691">
    <property type="entry name" value="PA14"/>
    <property type="match status" value="1"/>
</dbReference>
<dbReference type="AlphaFoldDB" id="A0A2B4R4Y9"/>
<reference evidence="3" key="1">
    <citation type="journal article" date="2017" name="bioRxiv">
        <title>Comparative analysis of the genomes of Stylophora pistillata and Acropora digitifera provides evidence for extensive differences between species of corals.</title>
        <authorList>
            <person name="Voolstra C.R."/>
            <person name="Li Y."/>
            <person name="Liew Y.J."/>
            <person name="Baumgarten S."/>
            <person name="Zoccola D."/>
            <person name="Flot J.-F."/>
            <person name="Tambutte S."/>
            <person name="Allemand D."/>
            <person name="Aranda M."/>
        </authorList>
    </citation>
    <scope>NUCLEOTIDE SEQUENCE [LARGE SCALE GENOMIC DNA]</scope>
</reference>
<dbReference type="InterPro" id="IPR011042">
    <property type="entry name" value="6-blade_b-propeller_TolB-like"/>
</dbReference>
<dbReference type="InterPro" id="IPR037524">
    <property type="entry name" value="PA14/GLEYA"/>
</dbReference>
<dbReference type="PROSITE" id="PS51820">
    <property type="entry name" value="PA14"/>
    <property type="match status" value="1"/>
</dbReference>
<organism evidence="2 3">
    <name type="scientific">Stylophora pistillata</name>
    <name type="common">Smooth cauliflower coral</name>
    <dbReference type="NCBI Taxonomy" id="50429"/>
    <lineage>
        <taxon>Eukaryota</taxon>
        <taxon>Metazoa</taxon>
        <taxon>Cnidaria</taxon>
        <taxon>Anthozoa</taxon>
        <taxon>Hexacorallia</taxon>
        <taxon>Scleractinia</taxon>
        <taxon>Astrocoeniina</taxon>
        <taxon>Pocilloporidae</taxon>
        <taxon>Stylophora</taxon>
    </lineage>
</organism>
<feature type="domain" description="PA14" evidence="1">
    <location>
        <begin position="113"/>
        <end position="277"/>
    </location>
</feature>
<accession>A0A2B4R4Y9</accession>
<dbReference type="GO" id="GO:0008376">
    <property type="term" value="F:acetylgalactosaminyltransferase activity"/>
    <property type="evidence" value="ECO:0007669"/>
    <property type="project" value="TreeGrafter"/>
</dbReference>
<keyword evidence="2" id="KW-0808">Transferase</keyword>
<gene>
    <name evidence="2" type="primary">B4GALNT3</name>
    <name evidence="2" type="ORF">AWC38_SpisGene23296</name>
</gene>
<dbReference type="PANTHER" id="PTHR12369">
    <property type="entry name" value="CHONDROITIN SYNTHASE"/>
    <property type="match status" value="1"/>
</dbReference>
<protein>
    <submittedName>
        <fullName evidence="2">Beta-1,4-N-acetylgalactosaminyltransferase 3</fullName>
    </submittedName>
</protein>
<dbReference type="EMBL" id="LSMT01001225">
    <property type="protein sequence ID" value="PFX12701.1"/>
    <property type="molecule type" value="Genomic_DNA"/>
</dbReference>
<dbReference type="InterPro" id="IPR011658">
    <property type="entry name" value="PA14_dom"/>
</dbReference>
<dbReference type="Gene3D" id="2.120.10.30">
    <property type="entry name" value="TolB, C-terminal domain"/>
    <property type="match status" value="2"/>
</dbReference>